<keyword evidence="1" id="KW-1133">Transmembrane helix</keyword>
<organism evidence="2 3">
    <name type="scientific">Gloeophyllum trabeum (strain ATCC 11539 / FP-39264 / Madison 617)</name>
    <name type="common">Brown rot fungus</name>
    <dbReference type="NCBI Taxonomy" id="670483"/>
    <lineage>
        <taxon>Eukaryota</taxon>
        <taxon>Fungi</taxon>
        <taxon>Dikarya</taxon>
        <taxon>Basidiomycota</taxon>
        <taxon>Agaricomycotina</taxon>
        <taxon>Agaricomycetes</taxon>
        <taxon>Gloeophyllales</taxon>
        <taxon>Gloeophyllaceae</taxon>
        <taxon>Gloeophyllum</taxon>
    </lineage>
</organism>
<keyword evidence="1" id="KW-0812">Transmembrane</keyword>
<keyword evidence="3" id="KW-1185">Reference proteome</keyword>
<evidence type="ECO:0000313" key="3">
    <source>
        <dbReference type="Proteomes" id="UP000030669"/>
    </source>
</evidence>
<dbReference type="AlphaFoldDB" id="S7Q0Q1"/>
<gene>
    <name evidence="2" type="ORF">GLOTRDRAFT_130824</name>
</gene>
<keyword evidence="1" id="KW-0472">Membrane</keyword>
<evidence type="ECO:0000313" key="2">
    <source>
        <dbReference type="EMBL" id="EPQ53486.1"/>
    </source>
</evidence>
<dbReference type="GeneID" id="19302172"/>
<reference evidence="2 3" key="1">
    <citation type="journal article" date="2012" name="Science">
        <title>The Paleozoic origin of enzymatic lignin decomposition reconstructed from 31 fungal genomes.</title>
        <authorList>
            <person name="Floudas D."/>
            <person name="Binder M."/>
            <person name="Riley R."/>
            <person name="Barry K."/>
            <person name="Blanchette R.A."/>
            <person name="Henrissat B."/>
            <person name="Martinez A.T."/>
            <person name="Otillar R."/>
            <person name="Spatafora J.W."/>
            <person name="Yadav J.S."/>
            <person name="Aerts A."/>
            <person name="Benoit I."/>
            <person name="Boyd A."/>
            <person name="Carlson A."/>
            <person name="Copeland A."/>
            <person name="Coutinho P.M."/>
            <person name="de Vries R.P."/>
            <person name="Ferreira P."/>
            <person name="Findley K."/>
            <person name="Foster B."/>
            <person name="Gaskell J."/>
            <person name="Glotzer D."/>
            <person name="Gorecki P."/>
            <person name="Heitman J."/>
            <person name="Hesse C."/>
            <person name="Hori C."/>
            <person name="Igarashi K."/>
            <person name="Jurgens J.A."/>
            <person name="Kallen N."/>
            <person name="Kersten P."/>
            <person name="Kohler A."/>
            <person name="Kuees U."/>
            <person name="Kumar T.K.A."/>
            <person name="Kuo A."/>
            <person name="LaButti K."/>
            <person name="Larrondo L.F."/>
            <person name="Lindquist E."/>
            <person name="Ling A."/>
            <person name="Lombard V."/>
            <person name="Lucas S."/>
            <person name="Lundell T."/>
            <person name="Martin R."/>
            <person name="McLaughlin D.J."/>
            <person name="Morgenstern I."/>
            <person name="Morin E."/>
            <person name="Murat C."/>
            <person name="Nagy L.G."/>
            <person name="Nolan M."/>
            <person name="Ohm R.A."/>
            <person name="Patyshakuliyeva A."/>
            <person name="Rokas A."/>
            <person name="Ruiz-Duenas F.J."/>
            <person name="Sabat G."/>
            <person name="Salamov A."/>
            <person name="Samejima M."/>
            <person name="Schmutz J."/>
            <person name="Slot J.C."/>
            <person name="St John F."/>
            <person name="Stenlid J."/>
            <person name="Sun H."/>
            <person name="Sun S."/>
            <person name="Syed K."/>
            <person name="Tsang A."/>
            <person name="Wiebenga A."/>
            <person name="Young D."/>
            <person name="Pisabarro A."/>
            <person name="Eastwood D.C."/>
            <person name="Martin F."/>
            <person name="Cullen D."/>
            <person name="Grigoriev I.V."/>
            <person name="Hibbett D.S."/>
        </authorList>
    </citation>
    <scope>NUCLEOTIDE SEQUENCE [LARGE SCALE GENOMIC DNA]</scope>
    <source>
        <strain evidence="2 3">ATCC 11539</strain>
    </source>
</reference>
<dbReference type="Proteomes" id="UP000030669">
    <property type="component" value="Unassembled WGS sequence"/>
</dbReference>
<evidence type="ECO:0000256" key="1">
    <source>
        <dbReference type="SAM" id="Phobius"/>
    </source>
</evidence>
<feature type="transmembrane region" description="Helical" evidence="1">
    <location>
        <begin position="12"/>
        <end position="29"/>
    </location>
</feature>
<protein>
    <submittedName>
        <fullName evidence="2">Uncharacterized protein</fullName>
    </submittedName>
</protein>
<dbReference type="HOGENOM" id="CLU_2885990_0_0_1"/>
<sequence length="63" mass="6893">MRMKELPLAARIFIFSGEILLIGSISPTMPTSPSSISQPSILAAFPMAPFQEHLVIRKPGTRL</sequence>
<dbReference type="KEGG" id="gtr:GLOTRDRAFT_130824"/>
<accession>S7Q0Q1</accession>
<name>S7Q0Q1_GLOTA</name>
<dbReference type="EMBL" id="KB469305">
    <property type="protein sequence ID" value="EPQ53486.1"/>
    <property type="molecule type" value="Genomic_DNA"/>
</dbReference>
<dbReference type="RefSeq" id="XP_007867822.1">
    <property type="nucleotide sequence ID" value="XM_007869631.1"/>
</dbReference>
<proteinExistence type="predicted"/>